<reference evidence="4 5" key="1">
    <citation type="submission" date="2018-08" db="EMBL/GenBank/DDBJ databases">
        <title>A genome reference for cultivated species of the human gut microbiota.</title>
        <authorList>
            <person name="Zou Y."/>
            <person name="Xue W."/>
            <person name="Luo G."/>
        </authorList>
    </citation>
    <scope>NUCLEOTIDE SEQUENCE [LARGE SCALE GENOMIC DNA]</scope>
    <source>
        <strain evidence="4 5">AM40-30BH</strain>
    </source>
</reference>
<comment type="caution">
    <text evidence="4">The sequence shown here is derived from an EMBL/GenBank/DDBJ whole genome shotgun (WGS) entry which is preliminary data.</text>
</comment>
<keyword evidence="1" id="KW-0732">Signal</keyword>
<organism evidence="4 5">
    <name type="scientific">Bacteroides nordii</name>
    <dbReference type="NCBI Taxonomy" id="291645"/>
    <lineage>
        <taxon>Bacteria</taxon>
        <taxon>Pseudomonadati</taxon>
        <taxon>Bacteroidota</taxon>
        <taxon>Bacteroidia</taxon>
        <taxon>Bacteroidales</taxon>
        <taxon>Bacteroidaceae</taxon>
        <taxon>Bacteroides</taxon>
    </lineage>
</organism>
<dbReference type="NCBIfam" id="TIGR04183">
    <property type="entry name" value="Por_Secre_tail"/>
    <property type="match status" value="1"/>
</dbReference>
<sequence>MKKLLLSLFMVVAAVVTSFATETVFDLTKPELFGYAVPASGQGTNLADGNLTAGNIVIASKKVANNDTRFWGVATGVEGIRGYATSTLTFSTTNGEVITGIRFEGKDITAKFLTFDSGVYTSPTWEGVASEVVLTFAATGKISSITVTTASATGVQIPRFSLAEGTYYTPQEVALSCGTADAVIYYTTDNTDPTASSTVYVDPIKVETTTTIKAIAIKGGDKSDIVSAVYTISEPIAVANIGEFVGQSKDAVIKFTNPVNVIYQNGLYLFVQDATGAMQVYGNVGQTYKSGDVIPAGFMGTVGEYGGLKQLTPMADTFVAGTSGVAITPDVVATDGVVEALVNKLIKVANVTITLDEGKTKNYTITDAKGTAAVYDRFTGVVIPKDEKKYDVTAIVNIYNGTVQLFPTEIIESQNVGIAGTESDNAIATVFAGDKAIKIDAAESAQVLVVNTVGQVVASKTIAAGANTVEVPAGLYLVKVNNAVTKVIIK</sequence>
<feature type="chain" id="PRO_5019060149" evidence="1">
    <location>
        <begin position="21"/>
        <end position="490"/>
    </location>
</feature>
<evidence type="ECO:0000259" key="2">
    <source>
        <dbReference type="Pfam" id="PF13290"/>
    </source>
</evidence>
<evidence type="ECO:0000256" key="1">
    <source>
        <dbReference type="SAM" id="SignalP"/>
    </source>
</evidence>
<name>A0A413VFE7_9BACE</name>
<gene>
    <name evidence="4" type="ORF">DW888_17060</name>
</gene>
<feature type="domain" description="GH29D-like beta-sandwich" evidence="2">
    <location>
        <begin position="163"/>
        <end position="226"/>
    </location>
</feature>
<dbReference type="Pfam" id="PF19910">
    <property type="entry name" value="DUF6383"/>
    <property type="match status" value="1"/>
</dbReference>
<dbReference type="InterPro" id="IPR045963">
    <property type="entry name" value="DUF6383"/>
</dbReference>
<feature type="signal peptide" evidence="1">
    <location>
        <begin position="1"/>
        <end position="20"/>
    </location>
</feature>
<dbReference type="InterPro" id="IPR059177">
    <property type="entry name" value="GH29D-like_dom"/>
</dbReference>
<dbReference type="Proteomes" id="UP000284379">
    <property type="component" value="Unassembled WGS sequence"/>
</dbReference>
<dbReference type="EMBL" id="QSGO01000019">
    <property type="protein sequence ID" value="RHB32328.1"/>
    <property type="molecule type" value="Genomic_DNA"/>
</dbReference>
<dbReference type="RefSeq" id="WP_002558240.1">
    <property type="nucleotide sequence ID" value="NZ_CABJFV010000019.1"/>
</dbReference>
<feature type="domain" description="DUF6383" evidence="3">
    <location>
        <begin position="427"/>
        <end position="488"/>
    </location>
</feature>
<dbReference type="Pfam" id="PF13290">
    <property type="entry name" value="CHB_HEX_C_1"/>
    <property type="match status" value="1"/>
</dbReference>
<evidence type="ECO:0000259" key="3">
    <source>
        <dbReference type="Pfam" id="PF19910"/>
    </source>
</evidence>
<protein>
    <submittedName>
        <fullName evidence="4">T9SS C-terminal target domain-containing protein</fullName>
    </submittedName>
</protein>
<proteinExistence type="predicted"/>
<dbReference type="InterPro" id="IPR026444">
    <property type="entry name" value="Secre_tail"/>
</dbReference>
<accession>A0A413VFE7</accession>
<evidence type="ECO:0000313" key="5">
    <source>
        <dbReference type="Proteomes" id="UP000284379"/>
    </source>
</evidence>
<dbReference type="AlphaFoldDB" id="A0A413VFE7"/>
<evidence type="ECO:0000313" key="4">
    <source>
        <dbReference type="EMBL" id="RHB32328.1"/>
    </source>
</evidence>